<dbReference type="GO" id="GO:0016004">
    <property type="term" value="F:phospholipase activator activity"/>
    <property type="evidence" value="ECO:0007669"/>
    <property type="project" value="TreeGrafter"/>
</dbReference>
<evidence type="ECO:0000256" key="1">
    <source>
        <dbReference type="ARBA" id="ARBA00004613"/>
    </source>
</evidence>
<dbReference type="GO" id="GO:0034361">
    <property type="term" value="C:very-low-density lipoprotein particle"/>
    <property type="evidence" value="ECO:0007669"/>
    <property type="project" value="UniProtKB-UniRule"/>
</dbReference>
<keyword evidence="11" id="KW-0325">Glycoprotein</keyword>
<name>A0A6J0XXQ6_ODOVR</name>
<evidence type="ECO:0000313" key="17">
    <source>
        <dbReference type="Proteomes" id="UP001652640"/>
    </source>
</evidence>
<keyword evidence="9 16" id="KW-0345">HDL</keyword>
<evidence type="ECO:0000313" key="18">
    <source>
        <dbReference type="RefSeq" id="XP_020753892.1"/>
    </source>
</evidence>
<comment type="similarity">
    <text evidence="2 16">Belongs to the apolipoprotein C2 family.</text>
</comment>
<accession>A0A6J0XXQ6</accession>
<keyword evidence="17" id="KW-1185">Reference proteome</keyword>
<evidence type="ECO:0000256" key="9">
    <source>
        <dbReference type="ARBA" id="ARBA00022850"/>
    </source>
</evidence>
<evidence type="ECO:0000256" key="3">
    <source>
        <dbReference type="ARBA" id="ARBA00013947"/>
    </source>
</evidence>
<comment type="function">
    <text evidence="16">Component of chylomicrons, very low-density lipoproteins (VLDL), low-density lipoproteins (LDL), and high-density lipoproteins (HDL) in plasma. Plays an important role in lipoprotein metabolism as an activator of lipoprotein lipase.</text>
</comment>
<gene>
    <name evidence="18" type="primary">APOC2</name>
</gene>
<dbReference type="GO" id="GO:0043274">
    <property type="term" value="F:phospholipase binding"/>
    <property type="evidence" value="ECO:0007669"/>
    <property type="project" value="TreeGrafter"/>
</dbReference>
<keyword evidence="11" id="KW-0730">Sialic acid</keyword>
<evidence type="ECO:0000256" key="12">
    <source>
        <dbReference type="ARBA" id="ARBA00023055"/>
    </source>
</evidence>
<keyword evidence="6 16" id="KW-0964">Secreted</keyword>
<evidence type="ECO:0000256" key="16">
    <source>
        <dbReference type="RuleBase" id="RU368054"/>
    </source>
</evidence>
<keyword evidence="14 16" id="KW-0850">VLDL</keyword>
<evidence type="ECO:0000256" key="11">
    <source>
        <dbReference type="ARBA" id="ARBA00022981"/>
    </source>
</evidence>
<dbReference type="InterPro" id="IPR008019">
    <property type="entry name" value="Apo-CII"/>
</dbReference>
<dbReference type="AlphaFoldDB" id="A0A6J0XXQ6"/>
<reference evidence="18" key="2">
    <citation type="submission" date="2025-08" db="UniProtKB">
        <authorList>
            <consortium name="RefSeq"/>
        </authorList>
    </citation>
    <scope>IDENTIFICATION</scope>
    <source>
        <tissue evidence="18">Tongue muscle</tissue>
    </source>
</reference>
<keyword evidence="8 16" id="KW-0732">Signal</keyword>
<evidence type="ECO:0000256" key="7">
    <source>
        <dbReference type="ARBA" id="ARBA00022710"/>
    </source>
</evidence>
<dbReference type="FunCoup" id="A0A6J0XXQ6">
    <property type="interactions" value="11"/>
</dbReference>
<evidence type="ECO:0000256" key="14">
    <source>
        <dbReference type="ARBA" id="ARBA00023313"/>
    </source>
</evidence>
<dbReference type="PANTHER" id="PTHR16566">
    <property type="entry name" value="APOLIPOPROTEIN C-II"/>
    <property type="match status" value="1"/>
</dbReference>
<evidence type="ECO:0000256" key="5">
    <source>
        <dbReference type="ARBA" id="ARBA00022513"/>
    </source>
</evidence>
<keyword evidence="10 16" id="KW-0442">Lipid degradation</keyword>
<keyword evidence="5 16" id="KW-0162">Chylomicron</keyword>
<dbReference type="InParanoid" id="A0A6J0XXQ6"/>
<keyword evidence="13 16" id="KW-0443">Lipid metabolism</keyword>
<dbReference type="GO" id="GO:0016042">
    <property type="term" value="P:lipid catabolic process"/>
    <property type="evidence" value="ECO:0007669"/>
    <property type="project" value="UniProtKB-UniRule"/>
</dbReference>
<protein>
    <recommendedName>
        <fullName evidence="3 16">Apolipoprotein C-II</fullName>
        <shortName evidence="16">Apo-CII</shortName>
        <shortName evidence="16">ApoC-II</shortName>
    </recommendedName>
    <alternativeName>
        <fullName evidence="15 16">Apolipoprotein C2</fullName>
    </alternativeName>
</protein>
<dbReference type="KEGG" id="ovr:110139995"/>
<proteinExistence type="inferred from homology"/>
<keyword evidence="12 16" id="KW-0445">Lipid transport</keyword>
<dbReference type="Pfam" id="PF05355">
    <property type="entry name" value="Apo-CII"/>
    <property type="match status" value="1"/>
</dbReference>
<dbReference type="Proteomes" id="UP001652640">
    <property type="component" value="Chromosome 20"/>
</dbReference>
<evidence type="ECO:0000256" key="10">
    <source>
        <dbReference type="ARBA" id="ARBA00022963"/>
    </source>
</evidence>
<keyword evidence="7 16" id="KW-0427">LDL</keyword>
<evidence type="ECO:0000256" key="15">
    <source>
        <dbReference type="ARBA" id="ARBA00031176"/>
    </source>
</evidence>
<dbReference type="FunFam" id="1.10.1440.10:FF:000001">
    <property type="entry name" value="Apolipoprotein C-II"/>
    <property type="match status" value="1"/>
</dbReference>
<evidence type="ECO:0000256" key="4">
    <source>
        <dbReference type="ARBA" id="ARBA00022448"/>
    </source>
</evidence>
<dbReference type="GeneID" id="110139995"/>
<dbReference type="GO" id="GO:0060697">
    <property type="term" value="P:positive regulation of phospholipid catabolic process"/>
    <property type="evidence" value="ECO:0007669"/>
    <property type="project" value="TreeGrafter"/>
</dbReference>
<organism evidence="17 18">
    <name type="scientific">Odocoileus virginianus</name>
    <name type="common">White-tailed deer</name>
    <dbReference type="NCBI Taxonomy" id="9874"/>
    <lineage>
        <taxon>Eukaryota</taxon>
        <taxon>Metazoa</taxon>
        <taxon>Chordata</taxon>
        <taxon>Craniata</taxon>
        <taxon>Vertebrata</taxon>
        <taxon>Euteleostomi</taxon>
        <taxon>Mammalia</taxon>
        <taxon>Eutheria</taxon>
        <taxon>Laurasiatheria</taxon>
        <taxon>Artiodactyla</taxon>
        <taxon>Ruminantia</taxon>
        <taxon>Pecora</taxon>
        <taxon>Cervidae</taxon>
        <taxon>Odocoileinae</taxon>
        <taxon>Odocoileus</taxon>
    </lineage>
</organism>
<dbReference type="PANTHER" id="PTHR16566:SF0">
    <property type="entry name" value="APOLIPOPROTEIN C-II"/>
    <property type="match status" value="1"/>
</dbReference>
<dbReference type="RefSeq" id="XP_020753892.1">
    <property type="nucleotide sequence ID" value="XM_020898233.2"/>
</dbReference>
<dbReference type="GO" id="GO:0034362">
    <property type="term" value="C:low-density lipoprotein particle"/>
    <property type="evidence" value="ECO:0007669"/>
    <property type="project" value="UniProtKB-UniRule"/>
</dbReference>
<evidence type="ECO:0000256" key="13">
    <source>
        <dbReference type="ARBA" id="ARBA00023098"/>
    </source>
</evidence>
<dbReference type="GO" id="GO:0042627">
    <property type="term" value="C:chylomicron"/>
    <property type="evidence" value="ECO:0007669"/>
    <property type="project" value="UniProtKB-UniRule"/>
</dbReference>
<dbReference type="OrthoDB" id="9881800at2759"/>
<sequence length="190" mass="20692">METPDLMPGGHPGPLIPPQPPIQPVSLSIPRHLPPSFPLPPLQSCWPGLWPRCRSGGGGVDLKSYKAFLCPFGAAEDRRQSLCSRSPDAMGTRYFLVGFLILLVLRFGAQGAHVPQQDEASSPALLTQVQESLLGYWDTAKAAAHKLYKKTYLPIVDEKIRDIYSKSTAAVTTYAGIITDQVFSMLSGED</sequence>
<dbReference type="Gene3D" id="1.10.1440.10">
    <property type="entry name" value="Apolipoprotein C-II"/>
    <property type="match status" value="1"/>
</dbReference>
<evidence type="ECO:0000256" key="8">
    <source>
        <dbReference type="ARBA" id="ARBA00022729"/>
    </source>
</evidence>
<dbReference type="InterPro" id="IPR023121">
    <property type="entry name" value="ApoC-II_dom_sf"/>
</dbReference>
<evidence type="ECO:0000256" key="2">
    <source>
        <dbReference type="ARBA" id="ARBA00007221"/>
    </source>
</evidence>
<keyword evidence="4 16" id="KW-0813">Transport</keyword>
<comment type="subcellular location">
    <subcellularLocation>
        <location evidence="1 16">Secreted</location>
    </subcellularLocation>
</comment>
<dbReference type="GO" id="GO:0006869">
    <property type="term" value="P:lipid transport"/>
    <property type="evidence" value="ECO:0007669"/>
    <property type="project" value="UniProtKB-UniRule"/>
</dbReference>
<evidence type="ECO:0000256" key="6">
    <source>
        <dbReference type="ARBA" id="ARBA00022525"/>
    </source>
</evidence>
<reference evidence="17" key="1">
    <citation type="journal article" date="2022" name="J. Hered.">
        <title>A De Novo Chromosome-Level Genome Assembly of the White-Tailed Deer, Odocoileus Virginianus.</title>
        <authorList>
            <person name="London E.W."/>
            <person name="Roca A.L."/>
            <person name="Novakofski J.E."/>
            <person name="Mateus-Pinilla N.E."/>
        </authorList>
    </citation>
    <scope>NUCLEOTIDE SEQUENCE [LARGE SCALE GENOMIC DNA]</scope>
</reference>
<dbReference type="GO" id="GO:0034364">
    <property type="term" value="C:high-density lipoprotein particle"/>
    <property type="evidence" value="ECO:0007669"/>
    <property type="project" value="UniProtKB-KW"/>
</dbReference>